<evidence type="ECO:0000256" key="14">
    <source>
        <dbReference type="RuleBase" id="RU365079"/>
    </source>
</evidence>
<organism evidence="16 17">
    <name type="scientific">Meganyctiphanes norvegica</name>
    <name type="common">Northern krill</name>
    <name type="synonym">Thysanopoda norvegica</name>
    <dbReference type="NCBI Taxonomy" id="48144"/>
    <lineage>
        <taxon>Eukaryota</taxon>
        <taxon>Metazoa</taxon>
        <taxon>Ecdysozoa</taxon>
        <taxon>Arthropoda</taxon>
        <taxon>Crustacea</taxon>
        <taxon>Multicrustacea</taxon>
        <taxon>Malacostraca</taxon>
        <taxon>Eumalacostraca</taxon>
        <taxon>Eucarida</taxon>
        <taxon>Euphausiacea</taxon>
        <taxon>Euphausiidae</taxon>
        <taxon>Meganyctiphanes</taxon>
    </lineage>
</organism>
<dbReference type="Proteomes" id="UP001497623">
    <property type="component" value="Unassembled WGS sequence"/>
</dbReference>
<dbReference type="InterPro" id="IPR036412">
    <property type="entry name" value="HAD-like_sf"/>
</dbReference>
<comment type="caution">
    <text evidence="16">The sequence shown here is derived from an EMBL/GenBank/DDBJ whole genome shotgun (WGS) entry which is preliminary data.</text>
</comment>
<keyword evidence="5" id="KW-0812">Transmembrane</keyword>
<dbReference type="SMART" id="SM00577">
    <property type="entry name" value="CPDc"/>
    <property type="match status" value="1"/>
</dbReference>
<dbReference type="Gene3D" id="3.40.50.1000">
    <property type="entry name" value="HAD superfamily/HAD-like"/>
    <property type="match status" value="1"/>
</dbReference>
<keyword evidence="4 14" id="KW-0813">Transport</keyword>
<dbReference type="PROSITE" id="PS50969">
    <property type="entry name" value="FCP1"/>
    <property type="match status" value="1"/>
</dbReference>
<gene>
    <name evidence="16" type="ORF">MNOR_LOCUS21383</name>
</gene>
<keyword evidence="9" id="KW-1133">Transmembrane helix</keyword>
<dbReference type="GO" id="GO:0015031">
    <property type="term" value="P:protein transport"/>
    <property type="evidence" value="ECO:0007669"/>
    <property type="project" value="UniProtKB-KW"/>
</dbReference>
<evidence type="ECO:0000256" key="8">
    <source>
        <dbReference type="ARBA" id="ARBA00022946"/>
    </source>
</evidence>
<proteinExistence type="inferred from homology"/>
<keyword evidence="12" id="KW-0472">Membrane</keyword>
<keyword evidence="10 14" id="KW-0811">Translocation</keyword>
<name>A0AAV2R8G4_MEGNR</name>
<evidence type="ECO:0000256" key="2">
    <source>
        <dbReference type="ARBA" id="ARBA00004434"/>
    </source>
</evidence>
<dbReference type="GO" id="GO:0005744">
    <property type="term" value="C:TIM23 mitochondrial import inner membrane translocase complex"/>
    <property type="evidence" value="ECO:0007669"/>
    <property type="project" value="UniProtKB-UniRule"/>
</dbReference>
<dbReference type="SUPFAM" id="SSF56784">
    <property type="entry name" value="HAD-like"/>
    <property type="match status" value="1"/>
</dbReference>
<evidence type="ECO:0000256" key="5">
    <source>
        <dbReference type="ARBA" id="ARBA00022692"/>
    </source>
</evidence>
<protein>
    <recommendedName>
        <fullName evidence="14">Mitochondrial import inner membrane translocase subunit TIM50</fullName>
    </recommendedName>
</protein>
<evidence type="ECO:0000313" key="17">
    <source>
        <dbReference type="Proteomes" id="UP001497623"/>
    </source>
</evidence>
<feature type="domain" description="FCP1 homology" evidence="15">
    <location>
        <begin position="171"/>
        <end position="312"/>
    </location>
</feature>
<dbReference type="CDD" id="cd07521">
    <property type="entry name" value="HAD_FCP1-like"/>
    <property type="match status" value="1"/>
</dbReference>
<evidence type="ECO:0000313" key="16">
    <source>
        <dbReference type="EMBL" id="CAL4118173.1"/>
    </source>
</evidence>
<evidence type="ECO:0000259" key="15">
    <source>
        <dbReference type="PROSITE" id="PS50969"/>
    </source>
</evidence>
<evidence type="ECO:0000256" key="1">
    <source>
        <dbReference type="ARBA" id="ARBA00002959"/>
    </source>
</evidence>
<evidence type="ECO:0000256" key="9">
    <source>
        <dbReference type="ARBA" id="ARBA00022989"/>
    </source>
</evidence>
<dbReference type="InterPro" id="IPR004274">
    <property type="entry name" value="FCP1_dom"/>
</dbReference>
<evidence type="ECO:0000256" key="11">
    <source>
        <dbReference type="ARBA" id="ARBA00023128"/>
    </source>
</evidence>
<evidence type="ECO:0000256" key="6">
    <source>
        <dbReference type="ARBA" id="ARBA00022792"/>
    </source>
</evidence>
<evidence type="ECO:0000256" key="13">
    <source>
        <dbReference type="ARBA" id="ARBA00061911"/>
    </source>
</evidence>
<dbReference type="Pfam" id="PF03031">
    <property type="entry name" value="NIF"/>
    <property type="match status" value="1"/>
</dbReference>
<keyword evidence="6" id="KW-0999">Mitochondrion inner membrane</keyword>
<dbReference type="InterPro" id="IPR050365">
    <property type="entry name" value="TIM50"/>
</dbReference>
<dbReference type="PANTHER" id="PTHR12210">
    <property type="entry name" value="DULLARD PROTEIN PHOSPHATASE"/>
    <property type="match status" value="1"/>
</dbReference>
<evidence type="ECO:0000256" key="12">
    <source>
        <dbReference type="ARBA" id="ARBA00023136"/>
    </source>
</evidence>
<feature type="non-terminal residue" evidence="16">
    <location>
        <position position="377"/>
    </location>
</feature>
<comment type="subunit">
    <text evidence="13">Component of the TIM23 complex at least composed of Tim23, Tim17 (Tim17a1, Tim17a2 or Tim17b1) and a Tim50.</text>
</comment>
<dbReference type="AlphaFoldDB" id="A0AAV2R8G4"/>
<comment type="subcellular location">
    <subcellularLocation>
        <location evidence="2 14">Mitochondrion inner membrane</location>
        <topology evidence="2 14">Single-pass membrane protein</topology>
    </subcellularLocation>
</comment>
<dbReference type="EMBL" id="CAXKWB010017170">
    <property type="protein sequence ID" value="CAL4118173.1"/>
    <property type="molecule type" value="Genomic_DNA"/>
</dbReference>
<evidence type="ECO:0000256" key="10">
    <source>
        <dbReference type="ARBA" id="ARBA00023010"/>
    </source>
</evidence>
<evidence type="ECO:0000256" key="7">
    <source>
        <dbReference type="ARBA" id="ARBA00022927"/>
    </source>
</evidence>
<comment type="function">
    <text evidence="1 14">Essential component of the TIM23 complex, a complex that mediates the translocation of transit peptide-containing proteins across the mitochondrial inner membrane.</text>
</comment>
<dbReference type="InterPro" id="IPR023214">
    <property type="entry name" value="HAD_sf"/>
</dbReference>
<comment type="similarity">
    <text evidence="3 14">Belongs to the TIM50 family.</text>
</comment>
<sequence>MAAPTGGGIYVKLYPIKRFMFKIPAFSMFTKKCLTAFQYWASQGNLKINISINNIFANGRKTPKIQQCFGSEMIMIIQVKSKQLHTLRENQAKFKNPQAFWRTLLFWPFFGGFLAWFWGETNIYRKSSINFDFGRLVPKYIQKLCKPLYNYSISANTQIKESFVRDSKQVFYYPCCDDLLDINFLLIYLQYETGWRFKKRPGVDFLLQHCAPPLFEIVIYTYEQGLTAFPLIDNLDPNGNIWYRLFKDSTRYVDGIHQKDLLRLNRDLDKVIMIDWDENAVTSKRNQLKLKRWDGDIADQTLIDLGIMLRTIAESEVSDVREVLDYYRSFDDPLAAFKENQRAAAEQELLLRQKAEEDRKRGQVLTGSWSSSFLRRR</sequence>
<dbReference type="FunFam" id="3.40.50.1000:FF:000019">
    <property type="entry name" value="Mitochondrial import inner membrane translocase subunit TIM50"/>
    <property type="match status" value="1"/>
</dbReference>
<keyword evidence="8 14" id="KW-0809">Transit peptide</keyword>
<keyword evidence="7 14" id="KW-0653">Protein transport</keyword>
<evidence type="ECO:0000256" key="4">
    <source>
        <dbReference type="ARBA" id="ARBA00022448"/>
    </source>
</evidence>
<evidence type="ECO:0000256" key="3">
    <source>
        <dbReference type="ARBA" id="ARBA00006344"/>
    </source>
</evidence>
<keyword evidence="17" id="KW-1185">Reference proteome</keyword>
<accession>A0AAV2R8G4</accession>
<reference evidence="16 17" key="1">
    <citation type="submission" date="2024-05" db="EMBL/GenBank/DDBJ databases">
        <authorList>
            <person name="Wallberg A."/>
        </authorList>
    </citation>
    <scope>NUCLEOTIDE SEQUENCE [LARGE SCALE GENOMIC DNA]</scope>
</reference>
<keyword evidence="11 14" id="KW-0496">Mitochondrion</keyword>